<organism evidence="3 4">
    <name type="scientific">Herbaspirillum frisingense GSF30</name>
    <dbReference type="NCBI Taxonomy" id="864073"/>
    <lineage>
        <taxon>Bacteria</taxon>
        <taxon>Pseudomonadati</taxon>
        <taxon>Pseudomonadota</taxon>
        <taxon>Betaproteobacteria</taxon>
        <taxon>Burkholderiales</taxon>
        <taxon>Oxalobacteraceae</taxon>
        <taxon>Herbaspirillum</taxon>
    </lineage>
</organism>
<dbReference type="AlphaFoldDB" id="A0AAI9IID4"/>
<dbReference type="PANTHER" id="PTHR42760:SF133">
    <property type="entry name" value="3-OXOACYL-[ACYL-CARRIER-PROTEIN] REDUCTASE"/>
    <property type="match status" value="1"/>
</dbReference>
<dbReference type="InterPro" id="IPR002347">
    <property type="entry name" value="SDR_fam"/>
</dbReference>
<dbReference type="SUPFAM" id="SSF51735">
    <property type="entry name" value="NAD(P)-binding Rossmann-fold domains"/>
    <property type="match status" value="1"/>
</dbReference>
<dbReference type="EMBL" id="AEEC02000001">
    <property type="protein sequence ID" value="EOA06813.1"/>
    <property type="molecule type" value="Genomic_DNA"/>
</dbReference>
<dbReference type="Proteomes" id="UP000006772">
    <property type="component" value="Unassembled WGS sequence"/>
</dbReference>
<evidence type="ECO:0000313" key="4">
    <source>
        <dbReference type="Proteomes" id="UP000006772"/>
    </source>
</evidence>
<proteinExistence type="inferred from homology"/>
<sequence>MSNSVSSKDLFDLQGKVAVITGGGGMLGYQHAATIASLGGQPVLLDIDPAGLERNARALRDEFAIDVLVLQTDITRLDQVQAAREAILQQHGAIAILINNAARNPKVEDADGMNFSRLENFPSDQWQLDIDVGLGGAFNCSKVFGAHMAQAGGGVIVNIASDLGVIAPDQRLYQVEGRAPHLQPVKPVTYSVVKHGLIGLTKYLATYWCEQGVRCNSLSPGGVYAGQNDVFVSKLVKLIPMGRMARPDEYRGAIAFLCSDASSYLNGTNLVVDGGRSVW</sequence>
<dbReference type="InterPro" id="IPR036291">
    <property type="entry name" value="NAD(P)-bd_dom_sf"/>
</dbReference>
<evidence type="ECO:0000256" key="2">
    <source>
        <dbReference type="ARBA" id="ARBA00023002"/>
    </source>
</evidence>
<comment type="similarity">
    <text evidence="1">Belongs to the short-chain dehydrogenases/reductases (SDR) family.</text>
</comment>
<dbReference type="Pfam" id="PF13561">
    <property type="entry name" value="adh_short_C2"/>
    <property type="match status" value="1"/>
</dbReference>
<evidence type="ECO:0000256" key="1">
    <source>
        <dbReference type="ARBA" id="ARBA00006484"/>
    </source>
</evidence>
<reference evidence="3 4" key="1">
    <citation type="journal article" date="2013" name="Front. Microbiol.">
        <title>The genome of the endophytic bacterium H. frisingense GSF30(T) identifies diverse strategies in the Herbaspirillum genus to interact with plants.</title>
        <authorList>
            <person name="Straub D."/>
            <person name="Rothballer M."/>
            <person name="Hartmann A."/>
            <person name="Ludewig U."/>
        </authorList>
    </citation>
    <scope>NUCLEOTIDE SEQUENCE [LARGE SCALE GENOMIC DNA]</scope>
    <source>
        <strain evidence="3 4">GSF30</strain>
    </source>
</reference>
<protein>
    <submittedName>
        <fullName evidence="3">Short-chain dehydrogenase/reductase SDR</fullName>
    </submittedName>
</protein>
<dbReference type="GO" id="GO:0016616">
    <property type="term" value="F:oxidoreductase activity, acting on the CH-OH group of donors, NAD or NADP as acceptor"/>
    <property type="evidence" value="ECO:0007669"/>
    <property type="project" value="TreeGrafter"/>
</dbReference>
<keyword evidence="2" id="KW-0560">Oxidoreductase</keyword>
<name>A0AAI9IID4_9BURK</name>
<dbReference type="RefSeq" id="WP_006461295.1">
    <property type="nucleotide sequence ID" value="NZ_AEEC02000001.1"/>
</dbReference>
<dbReference type="PRINTS" id="PR00081">
    <property type="entry name" value="GDHRDH"/>
</dbReference>
<dbReference type="PANTHER" id="PTHR42760">
    <property type="entry name" value="SHORT-CHAIN DEHYDROGENASES/REDUCTASES FAMILY MEMBER"/>
    <property type="match status" value="1"/>
</dbReference>
<accession>A0AAI9IID4</accession>
<comment type="caution">
    <text evidence="3">The sequence shown here is derived from an EMBL/GenBank/DDBJ whole genome shotgun (WGS) entry which is preliminary data.</text>
</comment>
<dbReference type="Gene3D" id="3.40.50.720">
    <property type="entry name" value="NAD(P)-binding Rossmann-like Domain"/>
    <property type="match status" value="1"/>
</dbReference>
<dbReference type="PRINTS" id="PR00080">
    <property type="entry name" value="SDRFAMILY"/>
</dbReference>
<gene>
    <name evidence="3" type="ORF">HFRIS_000830</name>
</gene>
<evidence type="ECO:0000313" key="3">
    <source>
        <dbReference type="EMBL" id="EOA06813.1"/>
    </source>
</evidence>